<evidence type="ECO:0000313" key="2">
    <source>
        <dbReference type="EMBL" id="EKC39123.1"/>
    </source>
</evidence>
<dbReference type="AlphaFoldDB" id="K1QZP7"/>
<sequence length="205" mass="22846">MKNLFFNPQPTSDTLNVTVETQSKRCQATIPVPQRTRRIQVNCPPVVTVSIGTQCSSLTDNVPLRVAAGLVPLPQQPDPLPLASDDEEDDQPGHQDPNYDPMEDSDESSEGEEDVVTTYPLTGMPSQKTRGSSLSRRPVWHSFCRDYVEELRINLVERRRQFTSCPSAAAEADAIIGYKPPPLTSSYVPINKEELVAMRWSMFAI</sequence>
<accession>K1QZP7</accession>
<evidence type="ECO:0000256" key="1">
    <source>
        <dbReference type="SAM" id="MobiDB-lite"/>
    </source>
</evidence>
<reference evidence="2" key="1">
    <citation type="journal article" date="2012" name="Nature">
        <title>The oyster genome reveals stress adaptation and complexity of shell formation.</title>
        <authorList>
            <person name="Zhang G."/>
            <person name="Fang X."/>
            <person name="Guo X."/>
            <person name="Li L."/>
            <person name="Luo R."/>
            <person name="Xu F."/>
            <person name="Yang P."/>
            <person name="Zhang L."/>
            <person name="Wang X."/>
            <person name="Qi H."/>
            <person name="Xiong Z."/>
            <person name="Que H."/>
            <person name="Xie Y."/>
            <person name="Holland P.W."/>
            <person name="Paps J."/>
            <person name="Zhu Y."/>
            <person name="Wu F."/>
            <person name="Chen Y."/>
            <person name="Wang J."/>
            <person name="Peng C."/>
            <person name="Meng J."/>
            <person name="Yang L."/>
            <person name="Liu J."/>
            <person name="Wen B."/>
            <person name="Zhang N."/>
            <person name="Huang Z."/>
            <person name="Zhu Q."/>
            <person name="Feng Y."/>
            <person name="Mount A."/>
            <person name="Hedgecock D."/>
            <person name="Xu Z."/>
            <person name="Liu Y."/>
            <person name="Domazet-Loso T."/>
            <person name="Du Y."/>
            <person name="Sun X."/>
            <person name="Zhang S."/>
            <person name="Liu B."/>
            <person name="Cheng P."/>
            <person name="Jiang X."/>
            <person name="Li J."/>
            <person name="Fan D."/>
            <person name="Wang W."/>
            <person name="Fu W."/>
            <person name="Wang T."/>
            <person name="Wang B."/>
            <person name="Zhang J."/>
            <person name="Peng Z."/>
            <person name="Li Y."/>
            <person name="Li N."/>
            <person name="Wang J."/>
            <person name="Chen M."/>
            <person name="He Y."/>
            <person name="Tan F."/>
            <person name="Song X."/>
            <person name="Zheng Q."/>
            <person name="Huang R."/>
            <person name="Yang H."/>
            <person name="Du X."/>
            <person name="Chen L."/>
            <person name="Yang M."/>
            <person name="Gaffney P.M."/>
            <person name="Wang S."/>
            <person name="Luo L."/>
            <person name="She Z."/>
            <person name="Ming Y."/>
            <person name="Huang W."/>
            <person name="Zhang S."/>
            <person name="Huang B."/>
            <person name="Zhang Y."/>
            <person name="Qu T."/>
            <person name="Ni P."/>
            <person name="Miao G."/>
            <person name="Wang J."/>
            <person name="Wang Q."/>
            <person name="Steinberg C.E."/>
            <person name="Wang H."/>
            <person name="Li N."/>
            <person name="Qian L."/>
            <person name="Zhang G."/>
            <person name="Li Y."/>
            <person name="Yang H."/>
            <person name="Liu X."/>
            <person name="Wang J."/>
            <person name="Yin Y."/>
            <person name="Wang J."/>
        </authorList>
    </citation>
    <scope>NUCLEOTIDE SEQUENCE [LARGE SCALE GENOMIC DNA]</scope>
    <source>
        <strain evidence="2">05x7-T-G4-1.051#20</strain>
    </source>
</reference>
<name>K1QZP7_MAGGI</name>
<organism evidence="2">
    <name type="scientific">Magallana gigas</name>
    <name type="common">Pacific oyster</name>
    <name type="synonym">Crassostrea gigas</name>
    <dbReference type="NCBI Taxonomy" id="29159"/>
    <lineage>
        <taxon>Eukaryota</taxon>
        <taxon>Metazoa</taxon>
        <taxon>Spiralia</taxon>
        <taxon>Lophotrochozoa</taxon>
        <taxon>Mollusca</taxon>
        <taxon>Bivalvia</taxon>
        <taxon>Autobranchia</taxon>
        <taxon>Pteriomorphia</taxon>
        <taxon>Ostreida</taxon>
        <taxon>Ostreoidea</taxon>
        <taxon>Ostreidae</taxon>
        <taxon>Magallana</taxon>
    </lineage>
</organism>
<dbReference type="InParanoid" id="K1QZP7"/>
<feature type="compositionally biased region" description="Polar residues" evidence="1">
    <location>
        <begin position="124"/>
        <end position="135"/>
    </location>
</feature>
<feature type="region of interest" description="Disordered" evidence="1">
    <location>
        <begin position="71"/>
        <end position="135"/>
    </location>
</feature>
<proteinExistence type="predicted"/>
<protein>
    <submittedName>
        <fullName evidence="2">Uncharacterized protein</fullName>
    </submittedName>
</protein>
<feature type="compositionally biased region" description="Acidic residues" evidence="1">
    <location>
        <begin position="101"/>
        <end position="115"/>
    </location>
</feature>
<dbReference type="HOGENOM" id="CLU_1338720_0_0_1"/>
<gene>
    <name evidence="2" type="ORF">CGI_10015965</name>
</gene>
<dbReference type="EMBL" id="JH818476">
    <property type="protein sequence ID" value="EKC39123.1"/>
    <property type="molecule type" value="Genomic_DNA"/>
</dbReference>